<keyword evidence="3" id="KW-1185">Reference proteome</keyword>
<proteinExistence type="predicted"/>
<reference evidence="2 3" key="1">
    <citation type="submission" date="2021-03" db="EMBL/GenBank/DDBJ databases">
        <title>Sequencing the genomes of 1000 actinobacteria strains.</title>
        <authorList>
            <person name="Klenk H.-P."/>
        </authorList>
    </citation>
    <scope>NUCLEOTIDE SEQUENCE [LARGE SCALE GENOMIC DNA]</scope>
    <source>
        <strain evidence="2 3">DSM 46713</strain>
    </source>
</reference>
<keyword evidence="1" id="KW-1133">Transmembrane helix</keyword>
<keyword evidence="1" id="KW-0472">Membrane</keyword>
<name>A0ABS4ZVH8_9MYCO</name>
<accession>A0ABS4ZVH8</accession>
<evidence type="ECO:0000256" key="1">
    <source>
        <dbReference type="SAM" id="Phobius"/>
    </source>
</evidence>
<organism evidence="2 3">
    <name type="scientific">Mycolicibacterium lutetiense</name>
    <dbReference type="NCBI Taxonomy" id="1641992"/>
    <lineage>
        <taxon>Bacteria</taxon>
        <taxon>Bacillati</taxon>
        <taxon>Actinomycetota</taxon>
        <taxon>Actinomycetes</taxon>
        <taxon>Mycobacteriales</taxon>
        <taxon>Mycobacteriaceae</taxon>
        <taxon>Mycolicibacterium</taxon>
    </lineage>
</organism>
<evidence type="ECO:0000313" key="3">
    <source>
        <dbReference type="Proteomes" id="UP000694460"/>
    </source>
</evidence>
<comment type="caution">
    <text evidence="2">The sequence shown here is derived from an EMBL/GenBank/DDBJ whole genome shotgun (WGS) entry which is preliminary data.</text>
</comment>
<dbReference type="EMBL" id="JAGIOP010000002">
    <property type="protein sequence ID" value="MBP2453480.1"/>
    <property type="molecule type" value="Genomic_DNA"/>
</dbReference>
<protein>
    <submittedName>
        <fullName evidence="2">Uncharacterized protein</fullName>
    </submittedName>
</protein>
<gene>
    <name evidence="2" type="ORF">JOF57_003393</name>
</gene>
<keyword evidence="1" id="KW-0812">Transmembrane</keyword>
<evidence type="ECO:0000313" key="2">
    <source>
        <dbReference type="EMBL" id="MBP2453480.1"/>
    </source>
</evidence>
<dbReference type="Proteomes" id="UP000694460">
    <property type="component" value="Unassembled WGS sequence"/>
</dbReference>
<feature type="transmembrane region" description="Helical" evidence="1">
    <location>
        <begin position="12"/>
        <end position="30"/>
    </location>
</feature>
<sequence>MFPFLFISVKDYWTLAAYVLFMVFVGLILARSEVALVNPCLLLFGYNMYNANTLTGEGIIIISKSKPRAGAAIVAAPVSSQTFIAV</sequence>